<dbReference type="OrthoDB" id="343114at2759"/>
<evidence type="ECO:0000256" key="2">
    <source>
        <dbReference type="ARBA" id="ARBA00022801"/>
    </source>
</evidence>
<evidence type="ECO:0000313" key="6">
    <source>
        <dbReference type="EMBL" id="CRK93789.1"/>
    </source>
</evidence>
<dbReference type="PROSITE" id="PS01032">
    <property type="entry name" value="PPM_1"/>
    <property type="match status" value="1"/>
</dbReference>
<dbReference type="SMART" id="SM00332">
    <property type="entry name" value="PP2Cc"/>
    <property type="match status" value="1"/>
</dbReference>
<gene>
    <name evidence="6" type="ORF">CLUMA_CG007317</name>
</gene>
<keyword evidence="7" id="KW-1185">Reference proteome</keyword>
<evidence type="ECO:0000256" key="3">
    <source>
        <dbReference type="ARBA" id="ARBA00022912"/>
    </source>
</evidence>
<dbReference type="InterPro" id="IPR015655">
    <property type="entry name" value="PP2C"/>
</dbReference>
<dbReference type="SUPFAM" id="SSF81606">
    <property type="entry name" value="PP2C-like"/>
    <property type="match status" value="1"/>
</dbReference>
<evidence type="ECO:0000256" key="1">
    <source>
        <dbReference type="ARBA" id="ARBA00022723"/>
    </source>
</evidence>
<evidence type="ECO:0000256" key="4">
    <source>
        <dbReference type="RuleBase" id="RU003465"/>
    </source>
</evidence>
<dbReference type="PROSITE" id="PS51746">
    <property type="entry name" value="PPM_2"/>
    <property type="match status" value="1"/>
</dbReference>
<dbReference type="InterPro" id="IPR001932">
    <property type="entry name" value="PPM-type_phosphatase-like_dom"/>
</dbReference>
<protein>
    <submittedName>
        <fullName evidence="6">CLUMA_CG007317, isoform A</fullName>
    </submittedName>
</protein>
<keyword evidence="3 4" id="KW-0904">Protein phosphatase</keyword>
<sequence length="364" mass="40686">MFKLLSSCRGMPTQREIIEVERYDVSSLCVAAAISYQGRQTYMEDRFSVLTNINGSEISLYAIFDGHAGEFAADYAKDIIMPNIAQKLSDVLDLLKLKTEKSAKDKELNKRNKTENTEDAIEEDLIQGNPLNVYITSENLINYNKLLYDEIISNDAALTQRMANAALFGGTTANIVLVDLTCHNKTQSGVVVCANVGDSRAILCDSKGIAYNLSKDHKPDNPEELSRIQSNGGYVSNKSGCWRVDGSLACSRSLGDYPLKQRKVLIADPDIRFYDIKDHKNLPKFIIIGSDGLFDVFGNQEICDYAKTKLKENHYGARSLMKKAYARKSSDNISVIVIKFIKPKAKKAPKPSYDLTSNTYEWLK</sequence>
<keyword evidence="1" id="KW-0479">Metal-binding</keyword>
<proteinExistence type="inferred from homology"/>
<dbReference type="EMBL" id="CVRI01000038">
    <property type="protein sequence ID" value="CRK93789.1"/>
    <property type="molecule type" value="Genomic_DNA"/>
</dbReference>
<dbReference type="Gene3D" id="3.60.40.10">
    <property type="entry name" value="PPM-type phosphatase domain"/>
    <property type="match status" value="1"/>
</dbReference>
<evidence type="ECO:0000313" key="7">
    <source>
        <dbReference type="Proteomes" id="UP000183832"/>
    </source>
</evidence>
<dbReference type="Pfam" id="PF00481">
    <property type="entry name" value="PP2C"/>
    <property type="match status" value="2"/>
</dbReference>
<name>A0A1J1I0J1_9DIPT</name>
<dbReference type="AlphaFoldDB" id="A0A1J1I0J1"/>
<evidence type="ECO:0000259" key="5">
    <source>
        <dbReference type="PROSITE" id="PS51746"/>
    </source>
</evidence>
<organism evidence="6 7">
    <name type="scientific">Clunio marinus</name>
    <dbReference type="NCBI Taxonomy" id="568069"/>
    <lineage>
        <taxon>Eukaryota</taxon>
        <taxon>Metazoa</taxon>
        <taxon>Ecdysozoa</taxon>
        <taxon>Arthropoda</taxon>
        <taxon>Hexapoda</taxon>
        <taxon>Insecta</taxon>
        <taxon>Pterygota</taxon>
        <taxon>Neoptera</taxon>
        <taxon>Endopterygota</taxon>
        <taxon>Diptera</taxon>
        <taxon>Nematocera</taxon>
        <taxon>Chironomoidea</taxon>
        <taxon>Chironomidae</taxon>
        <taxon>Clunio</taxon>
    </lineage>
</organism>
<reference evidence="6 7" key="1">
    <citation type="submission" date="2015-04" db="EMBL/GenBank/DDBJ databases">
        <authorList>
            <person name="Syromyatnikov M.Y."/>
            <person name="Popov V.N."/>
        </authorList>
    </citation>
    <scope>NUCLEOTIDE SEQUENCE [LARGE SCALE GENOMIC DNA]</scope>
</reference>
<accession>A0A1J1I0J1</accession>
<dbReference type="CDD" id="cd00143">
    <property type="entry name" value="PP2Cc"/>
    <property type="match status" value="1"/>
</dbReference>
<dbReference type="InterPro" id="IPR036457">
    <property type="entry name" value="PPM-type-like_dom_sf"/>
</dbReference>
<dbReference type="InterPro" id="IPR000222">
    <property type="entry name" value="PP2C_BS"/>
</dbReference>
<dbReference type="Proteomes" id="UP000183832">
    <property type="component" value="Unassembled WGS sequence"/>
</dbReference>
<comment type="similarity">
    <text evidence="4">Belongs to the PP2C family.</text>
</comment>
<dbReference type="PANTHER" id="PTHR47992">
    <property type="entry name" value="PROTEIN PHOSPHATASE"/>
    <property type="match status" value="1"/>
</dbReference>
<dbReference type="GO" id="GO:0004722">
    <property type="term" value="F:protein serine/threonine phosphatase activity"/>
    <property type="evidence" value="ECO:0007669"/>
    <property type="project" value="InterPro"/>
</dbReference>
<dbReference type="STRING" id="568069.A0A1J1I0J1"/>
<feature type="domain" description="PPM-type phosphatase" evidence="5">
    <location>
        <begin position="30"/>
        <end position="340"/>
    </location>
</feature>
<dbReference type="GO" id="GO:0046872">
    <property type="term" value="F:metal ion binding"/>
    <property type="evidence" value="ECO:0007669"/>
    <property type="project" value="UniProtKB-KW"/>
</dbReference>
<keyword evidence="2 4" id="KW-0378">Hydrolase</keyword>